<evidence type="ECO:0000313" key="1">
    <source>
        <dbReference type="EMBL" id="ABW29745.1"/>
    </source>
</evidence>
<name>B0C2F5_ACAM1</name>
<gene>
    <name evidence="1" type="ordered locus">AM1_4773</name>
</gene>
<reference evidence="1 2" key="1">
    <citation type="journal article" date="2008" name="Proc. Natl. Acad. Sci. U.S.A.">
        <title>Niche adaptation and genome expansion in the chlorophyll d-producing cyanobacterium Acaryochloris marina.</title>
        <authorList>
            <person name="Swingley W.D."/>
            <person name="Chen M."/>
            <person name="Cheung P.C."/>
            <person name="Conrad A.L."/>
            <person name="Dejesa L.C."/>
            <person name="Hao J."/>
            <person name="Honchak B.M."/>
            <person name="Karbach L.E."/>
            <person name="Kurdoglu A."/>
            <person name="Lahiri S."/>
            <person name="Mastrian S.D."/>
            <person name="Miyashita H."/>
            <person name="Page L."/>
            <person name="Ramakrishna P."/>
            <person name="Satoh S."/>
            <person name="Sattley W.M."/>
            <person name="Shimada Y."/>
            <person name="Taylor H.L."/>
            <person name="Tomo T."/>
            <person name="Tsuchiya T."/>
            <person name="Wang Z.T."/>
            <person name="Raymond J."/>
            <person name="Mimuro M."/>
            <person name="Blankenship R.E."/>
            <person name="Touchman J.W."/>
        </authorList>
    </citation>
    <scope>NUCLEOTIDE SEQUENCE [LARGE SCALE GENOMIC DNA]</scope>
    <source>
        <strain evidence="2">MBIC 11017</strain>
    </source>
</reference>
<protein>
    <submittedName>
        <fullName evidence="1">Uncharacterized protein</fullName>
    </submittedName>
</protein>
<dbReference type="EMBL" id="CP000828">
    <property type="protein sequence ID" value="ABW29745.1"/>
    <property type="molecule type" value="Genomic_DNA"/>
</dbReference>
<dbReference type="STRING" id="329726.AM1_4773"/>
<sequence length="37" mass="4288">MRGWFALLEKHGAIGSRSQFRRRGWIGLQKVSQFVLA</sequence>
<keyword evidence="2" id="KW-1185">Reference proteome</keyword>
<dbReference type="KEGG" id="amr:AM1_4773"/>
<organism evidence="1 2">
    <name type="scientific">Acaryochloris marina (strain MBIC 11017)</name>
    <dbReference type="NCBI Taxonomy" id="329726"/>
    <lineage>
        <taxon>Bacteria</taxon>
        <taxon>Bacillati</taxon>
        <taxon>Cyanobacteriota</taxon>
        <taxon>Cyanophyceae</taxon>
        <taxon>Acaryochloridales</taxon>
        <taxon>Acaryochloridaceae</taxon>
        <taxon>Acaryochloris</taxon>
    </lineage>
</organism>
<dbReference type="AlphaFoldDB" id="B0C2F5"/>
<accession>B0C2F5</accession>
<dbReference type="HOGENOM" id="CLU_3338749_0_0_3"/>
<dbReference type="Proteomes" id="UP000000268">
    <property type="component" value="Chromosome"/>
</dbReference>
<proteinExistence type="predicted"/>
<evidence type="ECO:0000313" key="2">
    <source>
        <dbReference type="Proteomes" id="UP000000268"/>
    </source>
</evidence>